<name>A0AAD3QZ85_LATJO</name>
<proteinExistence type="predicted"/>
<evidence type="ECO:0000256" key="1">
    <source>
        <dbReference type="SAM" id="MobiDB-lite"/>
    </source>
</evidence>
<keyword evidence="3" id="KW-1185">Reference proteome</keyword>
<organism evidence="2 3">
    <name type="scientific">Lates japonicus</name>
    <name type="common">Japanese lates</name>
    <dbReference type="NCBI Taxonomy" id="270547"/>
    <lineage>
        <taxon>Eukaryota</taxon>
        <taxon>Metazoa</taxon>
        <taxon>Chordata</taxon>
        <taxon>Craniata</taxon>
        <taxon>Vertebrata</taxon>
        <taxon>Euteleostomi</taxon>
        <taxon>Actinopterygii</taxon>
        <taxon>Neopterygii</taxon>
        <taxon>Teleostei</taxon>
        <taxon>Neoteleostei</taxon>
        <taxon>Acanthomorphata</taxon>
        <taxon>Carangaria</taxon>
        <taxon>Carangaria incertae sedis</taxon>
        <taxon>Centropomidae</taxon>
        <taxon>Lates</taxon>
    </lineage>
</organism>
<feature type="region of interest" description="Disordered" evidence="1">
    <location>
        <begin position="35"/>
        <end position="103"/>
    </location>
</feature>
<feature type="compositionally biased region" description="Polar residues" evidence="1">
    <location>
        <begin position="37"/>
        <end position="50"/>
    </location>
</feature>
<comment type="caution">
    <text evidence="2">The sequence shown here is derived from an EMBL/GenBank/DDBJ whole genome shotgun (WGS) entry which is preliminary data.</text>
</comment>
<evidence type="ECO:0000313" key="3">
    <source>
        <dbReference type="Proteomes" id="UP001279410"/>
    </source>
</evidence>
<dbReference type="Proteomes" id="UP001279410">
    <property type="component" value="Unassembled WGS sequence"/>
</dbReference>
<dbReference type="EMBL" id="BRZM01003530">
    <property type="protein sequence ID" value="GLD49081.1"/>
    <property type="molecule type" value="Genomic_DNA"/>
</dbReference>
<sequence>MQTPPWEKAAQVSGDTPVSEMTSCLERAALRSDHHQCISNTSRSASPTHSRPTESAALSGHCDLSQNPTAQVRQSCGSPLPLRHSITPKHPPEPSPAEDTHGTGLLVWDSCVLQSSGSRHKLWSVKRPVRRSQWTMSQVFGLPSRTR</sequence>
<reference evidence="2" key="1">
    <citation type="submission" date="2022-08" db="EMBL/GenBank/DDBJ databases">
        <title>Genome sequencing of akame (Lates japonicus).</title>
        <authorList>
            <person name="Hashiguchi Y."/>
            <person name="Takahashi H."/>
        </authorList>
    </citation>
    <scope>NUCLEOTIDE SEQUENCE</scope>
    <source>
        <strain evidence="2">Kochi</strain>
    </source>
</reference>
<evidence type="ECO:0000313" key="2">
    <source>
        <dbReference type="EMBL" id="GLD49081.1"/>
    </source>
</evidence>
<protein>
    <submittedName>
        <fullName evidence="2">Proline-rich protein 5-like isoform X1</fullName>
    </submittedName>
</protein>
<feature type="region of interest" description="Disordered" evidence="1">
    <location>
        <begin position="1"/>
        <end position="21"/>
    </location>
</feature>
<feature type="compositionally biased region" description="Polar residues" evidence="1">
    <location>
        <begin position="64"/>
        <end position="77"/>
    </location>
</feature>
<gene>
    <name evidence="2" type="ORF">AKAME5_002738700</name>
</gene>
<accession>A0AAD3QZ85</accession>
<dbReference type="AlphaFoldDB" id="A0AAD3QZ85"/>